<evidence type="ECO:0000313" key="4">
    <source>
        <dbReference type="WormBase" id="CBG21208"/>
    </source>
</evidence>
<evidence type="ECO:0000313" key="3">
    <source>
        <dbReference type="Proteomes" id="UP000008549"/>
    </source>
</evidence>
<sequence length="177" mass="20362">MPPPTLAEAEQFLRTSNIEESILERLGEMLVTKMDDYHLITNQQTAEAVWVVLTEAGRRGRISENLGDDVTEKMSNVFEKIRCRLCAQLETIQWSYDEIVDFDVKISKIHKSSLFENHGNSPRIGVDLKIVSAGETEVKSIFLDFNESQLEEFIWKLKEAKAMRERIQKTLGKTTKK</sequence>
<keyword evidence="3" id="KW-1185">Reference proteome</keyword>
<dbReference type="RefSeq" id="XP_002642812.1">
    <property type="nucleotide sequence ID" value="XM_002642766.1"/>
</dbReference>
<dbReference type="AlphaFoldDB" id="A8XZL3"/>
<dbReference type="Proteomes" id="UP000008549">
    <property type="component" value="Unassembled WGS sequence"/>
</dbReference>
<organism evidence="2 3">
    <name type="scientific">Caenorhabditis briggsae</name>
    <dbReference type="NCBI Taxonomy" id="6238"/>
    <lineage>
        <taxon>Eukaryota</taxon>
        <taxon>Metazoa</taxon>
        <taxon>Ecdysozoa</taxon>
        <taxon>Nematoda</taxon>
        <taxon>Chromadorea</taxon>
        <taxon>Rhabditida</taxon>
        <taxon>Rhabditina</taxon>
        <taxon>Rhabditomorpha</taxon>
        <taxon>Rhabditoidea</taxon>
        <taxon>Rhabditidae</taxon>
        <taxon>Peloderinae</taxon>
        <taxon>Caenorhabditis</taxon>
    </lineage>
</organism>
<dbReference type="EMBL" id="HE600921">
    <property type="protein sequence ID" value="CAP38012.1"/>
    <property type="molecule type" value="Genomic_DNA"/>
</dbReference>
<dbReference type="FunCoup" id="A8XZL3">
    <property type="interactions" value="11"/>
</dbReference>
<name>A8XZL3_CAEBR</name>
<reference evidence="2 3" key="1">
    <citation type="journal article" date="2003" name="PLoS Biol.">
        <title>The genome sequence of Caenorhabditis briggsae: a platform for comparative genomics.</title>
        <authorList>
            <person name="Stein L.D."/>
            <person name="Bao Z."/>
            <person name="Blasiar D."/>
            <person name="Blumenthal T."/>
            <person name="Brent M.R."/>
            <person name="Chen N."/>
            <person name="Chinwalla A."/>
            <person name="Clarke L."/>
            <person name="Clee C."/>
            <person name="Coghlan A."/>
            <person name="Coulson A."/>
            <person name="D'Eustachio P."/>
            <person name="Fitch D.H."/>
            <person name="Fulton L.A."/>
            <person name="Fulton R.E."/>
            <person name="Griffiths-Jones S."/>
            <person name="Harris T.W."/>
            <person name="Hillier L.W."/>
            <person name="Kamath R."/>
            <person name="Kuwabara P.E."/>
            <person name="Mardis E.R."/>
            <person name="Marra M.A."/>
            <person name="Miner T.L."/>
            <person name="Minx P."/>
            <person name="Mullikin J.C."/>
            <person name="Plumb R.W."/>
            <person name="Rogers J."/>
            <person name="Schein J.E."/>
            <person name="Sohrmann M."/>
            <person name="Spieth J."/>
            <person name="Stajich J.E."/>
            <person name="Wei C."/>
            <person name="Willey D."/>
            <person name="Wilson R.K."/>
            <person name="Durbin R."/>
            <person name="Waterston R.H."/>
        </authorList>
    </citation>
    <scope>NUCLEOTIDE SEQUENCE [LARGE SCALE GENOMIC DNA]</scope>
    <source>
        <strain evidence="2 3">AF16</strain>
    </source>
</reference>
<accession>A8XZL3</accession>
<evidence type="ECO:0000259" key="1">
    <source>
        <dbReference type="PROSITE" id="PS51269"/>
    </source>
</evidence>
<dbReference type="WormBase" id="CBG21208">
    <property type="protein sequence ID" value="CBP20048"/>
    <property type="gene ID" value="WBGene00040051"/>
</dbReference>
<gene>
    <name evidence="2 4" type="ORF">CBG21208</name>
    <name evidence="2" type="ORF">CBG_21208</name>
</gene>
<evidence type="ECO:0000313" key="2">
    <source>
        <dbReference type="EMBL" id="CAP38012.1"/>
    </source>
</evidence>
<dbReference type="OMA" id="HADHTFQ"/>
<protein>
    <submittedName>
        <fullName evidence="2">Protein CBG21208</fullName>
    </submittedName>
</protein>
<feature type="domain" description="COMM" evidence="1">
    <location>
        <begin position="88"/>
        <end position="168"/>
    </location>
</feature>
<dbReference type="HOGENOM" id="CLU_1549017_0_0_1"/>
<dbReference type="KEGG" id="cbr:CBG_21208"/>
<dbReference type="CTD" id="8584806"/>
<dbReference type="InterPro" id="IPR017920">
    <property type="entry name" value="COMM"/>
</dbReference>
<reference evidence="2 3" key="2">
    <citation type="journal article" date="2011" name="PLoS Genet.">
        <title>Caenorhabditis briggsae recombinant inbred line genotypes reveal inter-strain incompatibility and the evolution of recombination.</title>
        <authorList>
            <person name="Ross J.A."/>
            <person name="Koboldt D.C."/>
            <person name="Staisch J.E."/>
            <person name="Chamberlin H.M."/>
            <person name="Gupta B.P."/>
            <person name="Miller R.D."/>
            <person name="Baird S.E."/>
            <person name="Haag E.S."/>
        </authorList>
    </citation>
    <scope>NUCLEOTIDE SEQUENCE [LARGE SCALE GENOMIC DNA]</scope>
    <source>
        <strain evidence="2 3">AF16</strain>
    </source>
</reference>
<proteinExistence type="predicted"/>
<dbReference type="GeneID" id="8584806"/>
<dbReference type="InParanoid" id="A8XZL3"/>
<dbReference type="eggNOG" id="ENOG502TI4K">
    <property type="taxonomic scope" value="Eukaryota"/>
</dbReference>
<dbReference type="PROSITE" id="PS51269">
    <property type="entry name" value="COMM"/>
    <property type="match status" value="1"/>
</dbReference>